<proteinExistence type="inferred from homology"/>
<evidence type="ECO:0000313" key="12">
    <source>
        <dbReference type="Proteomes" id="UP000053872"/>
    </source>
</evidence>
<feature type="region of interest" description="Disordered" evidence="10">
    <location>
        <begin position="213"/>
        <end position="242"/>
    </location>
</feature>
<feature type="compositionally biased region" description="Polar residues" evidence="10">
    <location>
        <begin position="691"/>
        <end position="704"/>
    </location>
</feature>
<feature type="compositionally biased region" description="Low complexity" evidence="10">
    <location>
        <begin position="635"/>
        <end position="644"/>
    </location>
</feature>
<protein>
    <recommendedName>
        <fullName evidence="4">Nuclear protein MDM1</fullName>
    </recommendedName>
</protein>
<comment type="function">
    <text evidence="9">Microtubule-binding protein that negatively regulates centriole duplication. Binds to and stabilizes microtubules.</text>
</comment>
<dbReference type="InterPro" id="IPR029136">
    <property type="entry name" value="MDM1"/>
</dbReference>
<evidence type="ECO:0000256" key="1">
    <source>
        <dbReference type="ARBA" id="ARBA00004114"/>
    </source>
</evidence>
<dbReference type="GO" id="GO:0005874">
    <property type="term" value="C:microtubule"/>
    <property type="evidence" value="ECO:0007669"/>
    <property type="project" value="UniProtKB-KW"/>
</dbReference>
<dbReference type="InParanoid" id="A0A2I0MJ27"/>
<evidence type="ECO:0000256" key="3">
    <source>
        <dbReference type="ARBA" id="ARBA00010494"/>
    </source>
</evidence>
<feature type="compositionally biased region" description="Basic and acidic residues" evidence="10">
    <location>
        <begin position="364"/>
        <end position="405"/>
    </location>
</feature>
<dbReference type="Pfam" id="PF15501">
    <property type="entry name" value="MDM1"/>
    <property type="match status" value="1"/>
</dbReference>
<dbReference type="GO" id="GO:0005634">
    <property type="term" value="C:nucleus"/>
    <property type="evidence" value="ECO:0007669"/>
    <property type="project" value="UniProtKB-SubCell"/>
</dbReference>
<comment type="caution">
    <text evidence="11">The sequence shown here is derived from an EMBL/GenBank/DDBJ whole genome shotgun (WGS) entry which is preliminary data.</text>
</comment>
<comment type="similarity">
    <text evidence="3">Belongs to the MDM1 family.</text>
</comment>
<feature type="region of interest" description="Disordered" evidence="10">
    <location>
        <begin position="730"/>
        <end position="774"/>
    </location>
</feature>
<dbReference type="GO" id="GO:0060041">
    <property type="term" value="P:retina development in camera-type eye"/>
    <property type="evidence" value="ECO:0007669"/>
    <property type="project" value="TreeGrafter"/>
</dbReference>
<comment type="subcellular location">
    <subcellularLocation>
        <location evidence="1">Cytoplasm</location>
        <location evidence="1">Cytoskeleton</location>
        <location evidence="1">Microtubule organizing center</location>
        <location evidence="1">Centrosome</location>
        <location evidence="1">Centriole</location>
    </subcellularLocation>
    <subcellularLocation>
        <location evidence="2">Nucleus</location>
    </subcellularLocation>
</comment>
<evidence type="ECO:0000256" key="9">
    <source>
        <dbReference type="ARBA" id="ARBA00045771"/>
    </source>
</evidence>
<feature type="compositionally biased region" description="Basic and acidic residues" evidence="10">
    <location>
        <begin position="583"/>
        <end position="599"/>
    </location>
</feature>
<feature type="compositionally biased region" description="Low complexity" evidence="10">
    <location>
        <begin position="677"/>
        <end position="690"/>
    </location>
</feature>
<evidence type="ECO:0000256" key="8">
    <source>
        <dbReference type="ARBA" id="ARBA00023242"/>
    </source>
</evidence>
<feature type="region of interest" description="Disordered" evidence="10">
    <location>
        <begin position="534"/>
        <end position="602"/>
    </location>
</feature>
<dbReference type="AlphaFoldDB" id="A0A2I0MJ27"/>
<feature type="region of interest" description="Disordered" evidence="10">
    <location>
        <begin position="673"/>
        <end position="717"/>
    </location>
</feature>
<sequence>MDSPMQEEARRQWKSKRDVQQQVSVIKLKGCQERLAMQKAYKTNSDENIHNVDMCVCSEEPQTQVFYLNITTDPNTSSSETDDDNNFCNIKWIARSVEIYFCLSVHLLKDTARSAREEGDLLMFGFQKGLSEYKRNFKWKTPEFCSPSPQQKSLWAGLRSDQLGITREPNFISKRRVPHHHPQISKSFEWTADCDWNDPPETEALRTAVLHTDHNNNDVNQEKLETSEEPRLPPKVRSHSVDSIGETALALAENSMKRSPSAAPLNQSKAFTSAKKELEKMGNGLHRVLQKKTGMNISRSNTFPRNSEYQSQFVWKSPHEKSPILAAEQVICNTSKSIPPFKSSAITSETAYERNFKGSPPVKDPQERDGLEEKEFPVCEQNKREEPFQKPAEDAAKQGRSEQKHPKQKNKQHISPKPLSLHTSRGKMNTEYRSKFLSPAQYFYKDGVWSRIRSKVPNQASQNTLNSMWYMEVRELRERAKAYRQQVEGTHFSRYHLNQILSDNNSLWDVSSNSSSEEGISNNIRALDLAGVSEKETAPSPKMLQQLDSREQTQQDSTEKKDMADALTVPVKRRLAWGEQEGTEERENQQAREEEEKQNEQVTVVAQELEENNKHAKENKKIEGEDVLVLNSSAAVSDSSSVSSRTGGRLPTPKLRALGGARRTHHDLTTPAVGGAVLVSPPKLKSSSSPQRTQGLGTDLSSAKQGARESSKRRLFRPDAEVEAVSLLTSPPAGLGTLDPLPLRQDQWPPNKVSDGQVPLAPAHQERSSTPPVLKSAKSCSVPCWSRSRRIQGTLKDPEFQHNGNVGNLKRRSFQLPLQERNHNDEGLPEIQRVLQEGERKQSNLAATSLLLHSQSLRVQAVFCRGS</sequence>
<dbReference type="GO" id="GO:0008017">
    <property type="term" value="F:microtubule binding"/>
    <property type="evidence" value="ECO:0007669"/>
    <property type="project" value="InterPro"/>
</dbReference>
<dbReference type="GO" id="GO:0046600">
    <property type="term" value="P:negative regulation of centriole replication"/>
    <property type="evidence" value="ECO:0007669"/>
    <property type="project" value="InterPro"/>
</dbReference>
<dbReference type="GO" id="GO:0005814">
    <property type="term" value="C:centriole"/>
    <property type="evidence" value="ECO:0007669"/>
    <property type="project" value="UniProtKB-SubCell"/>
</dbReference>
<dbReference type="PANTHER" id="PTHR32078">
    <property type="entry name" value="NUCLEAR PROTEIN MDM1"/>
    <property type="match status" value="1"/>
</dbReference>
<organism evidence="11 12">
    <name type="scientific">Columba livia</name>
    <name type="common">Rock dove</name>
    <dbReference type="NCBI Taxonomy" id="8932"/>
    <lineage>
        <taxon>Eukaryota</taxon>
        <taxon>Metazoa</taxon>
        <taxon>Chordata</taxon>
        <taxon>Craniata</taxon>
        <taxon>Vertebrata</taxon>
        <taxon>Euteleostomi</taxon>
        <taxon>Archelosauria</taxon>
        <taxon>Archosauria</taxon>
        <taxon>Dinosauria</taxon>
        <taxon>Saurischia</taxon>
        <taxon>Theropoda</taxon>
        <taxon>Coelurosauria</taxon>
        <taxon>Aves</taxon>
        <taxon>Neognathae</taxon>
        <taxon>Neoaves</taxon>
        <taxon>Columbimorphae</taxon>
        <taxon>Columbiformes</taxon>
        <taxon>Columbidae</taxon>
        <taxon>Columba</taxon>
    </lineage>
</organism>
<feature type="compositionally biased region" description="Basic and acidic residues" evidence="10">
    <location>
        <begin position="213"/>
        <end position="232"/>
    </location>
</feature>
<name>A0A2I0MJ27_COLLI</name>
<dbReference type="FunCoup" id="A0A2I0MJ27">
    <property type="interactions" value="257"/>
</dbReference>
<evidence type="ECO:0000256" key="7">
    <source>
        <dbReference type="ARBA" id="ARBA00023212"/>
    </source>
</evidence>
<evidence type="ECO:0000256" key="6">
    <source>
        <dbReference type="ARBA" id="ARBA00022701"/>
    </source>
</evidence>
<keyword evidence="6" id="KW-0493">Microtubule</keyword>
<accession>A0A2I0MJ27</accession>
<evidence type="ECO:0000313" key="11">
    <source>
        <dbReference type="EMBL" id="PKK29687.1"/>
    </source>
</evidence>
<dbReference type="Proteomes" id="UP000053872">
    <property type="component" value="Unassembled WGS sequence"/>
</dbReference>
<keyword evidence="7" id="KW-0206">Cytoskeleton</keyword>
<dbReference type="STRING" id="8932.A0A2I0MJ27"/>
<feature type="region of interest" description="Disordered" evidence="10">
    <location>
        <begin position="635"/>
        <end position="654"/>
    </location>
</feature>
<reference evidence="11 12" key="1">
    <citation type="journal article" date="2013" name="Science">
        <title>Genomic diversity and evolution of the head crest in the rock pigeon.</title>
        <authorList>
            <person name="Shapiro M.D."/>
            <person name="Kronenberg Z."/>
            <person name="Li C."/>
            <person name="Domyan E.T."/>
            <person name="Pan H."/>
            <person name="Campbell M."/>
            <person name="Tan H."/>
            <person name="Huff C.D."/>
            <person name="Hu H."/>
            <person name="Vickrey A.I."/>
            <person name="Nielsen S.C."/>
            <person name="Stringham S.A."/>
            <person name="Hu H."/>
            <person name="Willerslev E."/>
            <person name="Gilbert M.T."/>
            <person name="Yandell M."/>
            <person name="Zhang G."/>
            <person name="Wang J."/>
        </authorList>
    </citation>
    <scope>NUCLEOTIDE SEQUENCE [LARGE SCALE GENOMIC DNA]</scope>
    <source>
        <tissue evidence="11">Blood</tissue>
    </source>
</reference>
<evidence type="ECO:0000256" key="4">
    <source>
        <dbReference type="ARBA" id="ARBA00013508"/>
    </source>
</evidence>
<feature type="region of interest" description="Disordered" evidence="10">
    <location>
        <begin position="352"/>
        <end position="425"/>
    </location>
</feature>
<evidence type="ECO:0000256" key="5">
    <source>
        <dbReference type="ARBA" id="ARBA00022490"/>
    </source>
</evidence>
<keyword evidence="5" id="KW-0963">Cytoplasm</keyword>
<dbReference type="PANTHER" id="PTHR32078:SF1">
    <property type="entry name" value="NUCLEAR PROTEIN MDM1"/>
    <property type="match status" value="1"/>
</dbReference>
<keyword evidence="8" id="KW-0539">Nucleus</keyword>
<keyword evidence="12" id="KW-1185">Reference proteome</keyword>
<evidence type="ECO:0000256" key="10">
    <source>
        <dbReference type="SAM" id="MobiDB-lite"/>
    </source>
</evidence>
<feature type="compositionally biased region" description="Basic and acidic residues" evidence="10">
    <location>
        <begin position="706"/>
        <end position="717"/>
    </location>
</feature>
<gene>
    <name evidence="11" type="primary">MDM1</name>
    <name evidence="11" type="ORF">A306_00004980</name>
</gene>
<dbReference type="EMBL" id="AKCR02000009">
    <property type="protein sequence ID" value="PKK29687.1"/>
    <property type="molecule type" value="Genomic_DNA"/>
</dbReference>
<feature type="compositionally biased region" description="Basic and acidic residues" evidence="10">
    <location>
        <begin position="548"/>
        <end position="564"/>
    </location>
</feature>
<evidence type="ECO:0000256" key="2">
    <source>
        <dbReference type="ARBA" id="ARBA00004123"/>
    </source>
</evidence>